<proteinExistence type="predicted"/>
<gene>
    <name evidence="1" type="ORF">KCG34_21400</name>
</gene>
<evidence type="ECO:0000313" key="2">
    <source>
        <dbReference type="Proteomes" id="UP000676409"/>
    </source>
</evidence>
<dbReference type="RefSeq" id="WP_211937630.1">
    <property type="nucleotide sequence ID" value="NZ_CP073078.1"/>
</dbReference>
<sequence length="361" mass="40437">MLTKADDFPIHQTPEPIAYSGTDRNFYDRYFFNGYNPDGSGFFAAALGVYPHLNIIDAHFSAIRDGVEYCVHASRVLNMERWDLEVGPIKIEVLEPLQKLKVTVAPTEGIAAEFIFDGRAFPIEEPRFIRRNGPRTFMDYTRLTQNGRYSGWIEIDGVRQQIAAGAVGTRDRSWGVRPIGAPDMQPLVPGAAPGFFWQWAPLNFEDRSVFFHFTADSSGIPWNTRAVVCLDNANADGMTEVEHAEMAVEFVPGTKHAHAAVLTIPQAEKQPLRIVFEPIGKFQMRGIGYIHPKWGHGRYLGELVVEREDVDLNSADPNALENLHIQAICKVTLHEEGAPDQHGVGVFEQLVLGPYKPYGFE</sequence>
<keyword evidence="2" id="KW-1185">Reference proteome</keyword>
<name>A0A975FZ83_9CAUL</name>
<dbReference type="EMBL" id="CP073078">
    <property type="protein sequence ID" value="QUD87578.1"/>
    <property type="molecule type" value="Genomic_DNA"/>
</dbReference>
<accession>A0A975FZ83</accession>
<dbReference type="Proteomes" id="UP000676409">
    <property type="component" value="Chromosome"/>
</dbReference>
<reference evidence="1" key="1">
    <citation type="submission" date="2021-04" db="EMBL/GenBank/DDBJ databases">
        <title>The complete genome sequence of Caulobacter sp. S6.</title>
        <authorList>
            <person name="Tang Y."/>
            <person name="Ouyang W."/>
            <person name="Liu Q."/>
            <person name="Huang B."/>
            <person name="Guo Z."/>
            <person name="Lei P."/>
        </authorList>
    </citation>
    <scope>NUCLEOTIDE SEQUENCE</scope>
    <source>
        <strain evidence="1">S6</strain>
    </source>
</reference>
<dbReference type="SUPFAM" id="SSF159245">
    <property type="entry name" value="AttH-like"/>
    <property type="match status" value="1"/>
</dbReference>
<dbReference type="KEGG" id="caul:KCG34_21400"/>
<dbReference type="AlphaFoldDB" id="A0A975FZ83"/>
<protein>
    <submittedName>
        <fullName evidence="1">Uncharacterized protein</fullName>
    </submittedName>
</protein>
<organism evidence="1 2">
    <name type="scientific">Phenylobacterium montanum</name>
    <dbReference type="NCBI Taxonomy" id="2823693"/>
    <lineage>
        <taxon>Bacteria</taxon>
        <taxon>Pseudomonadati</taxon>
        <taxon>Pseudomonadota</taxon>
        <taxon>Alphaproteobacteria</taxon>
        <taxon>Caulobacterales</taxon>
        <taxon>Caulobacteraceae</taxon>
        <taxon>Phenylobacterium</taxon>
    </lineage>
</organism>
<evidence type="ECO:0000313" key="1">
    <source>
        <dbReference type="EMBL" id="QUD87578.1"/>
    </source>
</evidence>